<evidence type="ECO:0000313" key="2">
    <source>
        <dbReference type="EMBL" id="KAA8895085.1"/>
    </source>
</evidence>
<accession>A0A5J5EHA3</accession>
<dbReference type="EMBL" id="VXIS01000289">
    <property type="protein sequence ID" value="KAA8895085.1"/>
    <property type="molecule type" value="Genomic_DNA"/>
</dbReference>
<protein>
    <submittedName>
        <fullName evidence="2">Uncharacterized protein</fullName>
    </submittedName>
</protein>
<keyword evidence="3" id="KW-1185">Reference proteome</keyword>
<reference evidence="2 3" key="1">
    <citation type="submission" date="2019-09" db="EMBL/GenBank/DDBJ databases">
        <title>Draft genome of the ectomycorrhizal ascomycete Sphaerosporella brunnea.</title>
        <authorList>
            <consortium name="DOE Joint Genome Institute"/>
            <person name="Benucci G.M."/>
            <person name="Marozzi G."/>
            <person name="Antonielli L."/>
            <person name="Sanchez S."/>
            <person name="Marco P."/>
            <person name="Wang X."/>
            <person name="Falini L.B."/>
            <person name="Barry K."/>
            <person name="Haridas S."/>
            <person name="Lipzen A."/>
            <person name="Labutti K."/>
            <person name="Grigoriev I.V."/>
            <person name="Murat C."/>
            <person name="Martin F."/>
            <person name="Albertini E."/>
            <person name="Donnini D."/>
            <person name="Bonito G."/>
        </authorList>
    </citation>
    <scope>NUCLEOTIDE SEQUENCE [LARGE SCALE GENOMIC DNA]</scope>
    <source>
        <strain evidence="2 3">Sb_GMNB300</strain>
    </source>
</reference>
<proteinExistence type="predicted"/>
<comment type="caution">
    <text evidence="2">The sequence shown here is derived from an EMBL/GenBank/DDBJ whole genome shotgun (WGS) entry which is preliminary data.</text>
</comment>
<evidence type="ECO:0000256" key="1">
    <source>
        <dbReference type="SAM" id="MobiDB-lite"/>
    </source>
</evidence>
<dbReference type="AlphaFoldDB" id="A0A5J5EHA3"/>
<organism evidence="2 3">
    <name type="scientific">Sphaerosporella brunnea</name>
    <dbReference type="NCBI Taxonomy" id="1250544"/>
    <lineage>
        <taxon>Eukaryota</taxon>
        <taxon>Fungi</taxon>
        <taxon>Dikarya</taxon>
        <taxon>Ascomycota</taxon>
        <taxon>Pezizomycotina</taxon>
        <taxon>Pezizomycetes</taxon>
        <taxon>Pezizales</taxon>
        <taxon>Pyronemataceae</taxon>
        <taxon>Sphaerosporella</taxon>
    </lineage>
</organism>
<dbReference type="InParanoid" id="A0A5J5EHA3"/>
<dbReference type="Proteomes" id="UP000326924">
    <property type="component" value="Unassembled WGS sequence"/>
</dbReference>
<sequence length="213" mass="23093">MSGATLVNSLYLGAATAATVYGANKLIVTPMLDALTEARLDFSATVRKNLDEFNSRLLELAPASYVARKGLVRVREEDEESEASTDISDPSELFHVDAQTQTTPSLSGHDDDEGTGAMTPDSKLEELTSQMKVLVESHSDGTDNELTFLLEDLTSYLEGLTYDSAVSSNIYSSPFGGYGQADKDKDDPITKVKQEIRSVKGVLLNTKNFPATR</sequence>
<dbReference type="OrthoDB" id="441517at2759"/>
<feature type="region of interest" description="Disordered" evidence="1">
    <location>
        <begin position="73"/>
        <end position="120"/>
    </location>
</feature>
<gene>
    <name evidence="2" type="ORF">FN846DRAFT_971278</name>
</gene>
<name>A0A5J5EHA3_9PEZI</name>
<evidence type="ECO:0000313" key="3">
    <source>
        <dbReference type="Proteomes" id="UP000326924"/>
    </source>
</evidence>